<dbReference type="Proteomes" id="UP001287445">
    <property type="component" value="Unassembled WGS sequence"/>
</dbReference>
<dbReference type="RefSeq" id="WP_288897443.1">
    <property type="nucleotide sequence ID" value="NZ_JAWWMZ010000022.1"/>
</dbReference>
<protein>
    <recommendedName>
        <fullName evidence="3">HNH endonuclease</fullName>
    </recommendedName>
</protein>
<gene>
    <name evidence="1" type="ORF">SGN30_31300</name>
</gene>
<dbReference type="EMBL" id="JAWWMZ010000022">
    <property type="protein sequence ID" value="MDX4957930.1"/>
    <property type="molecule type" value="Genomic_DNA"/>
</dbReference>
<evidence type="ECO:0008006" key="3">
    <source>
        <dbReference type="Google" id="ProtNLM"/>
    </source>
</evidence>
<proteinExistence type="predicted"/>
<dbReference type="AlphaFoldDB" id="A0AAJ2VC12"/>
<sequence length="265" mass="30971">MTQVKTCTKCQVDQPLENFWNEKRGKFGKQAKCKRCVALIQKEYWNIPGKKEALAERQKQSYIARRDEKRAIEGWQPPQPIVEKRCGMCSVTKPLADFHAHKNGGGGVGARCKECARKVSREWREMNKERSRQRFVDFMSRNPEKAAEYAAAHWRRNKDNALYRLTAWMRTAIRRSLLSKNGRRTFEIFGFTSDELRIHLEKQFLPGMSWENFGKWHIDHVQPISSFCISGPDDPGIRSAWGLPNLRPLWAADNLKKRDKRTHLL</sequence>
<accession>A0AAJ2VC12</accession>
<reference evidence="1" key="1">
    <citation type="submission" date="2023-11" db="EMBL/GenBank/DDBJ databases">
        <title>Identification and selenium tolerance of Delftia acidovorans R3-25.</title>
        <authorList>
            <person name="Zhang S."/>
            <person name="Liu Y."/>
            <person name="Guo Y."/>
        </authorList>
    </citation>
    <scope>NUCLEOTIDE SEQUENCE</scope>
    <source>
        <strain evidence="1">R3-25</strain>
    </source>
</reference>
<name>A0AAJ2VC12_DELAC</name>
<evidence type="ECO:0000313" key="1">
    <source>
        <dbReference type="EMBL" id="MDX4957930.1"/>
    </source>
</evidence>
<comment type="caution">
    <text evidence="1">The sequence shown here is derived from an EMBL/GenBank/DDBJ whole genome shotgun (WGS) entry which is preliminary data.</text>
</comment>
<evidence type="ECO:0000313" key="2">
    <source>
        <dbReference type="Proteomes" id="UP001287445"/>
    </source>
</evidence>
<organism evidence="1 2">
    <name type="scientific">Delftia acidovorans</name>
    <name type="common">Pseudomonas acidovorans</name>
    <name type="synonym">Comamonas acidovorans</name>
    <dbReference type="NCBI Taxonomy" id="80866"/>
    <lineage>
        <taxon>Bacteria</taxon>
        <taxon>Pseudomonadati</taxon>
        <taxon>Pseudomonadota</taxon>
        <taxon>Betaproteobacteria</taxon>
        <taxon>Burkholderiales</taxon>
        <taxon>Comamonadaceae</taxon>
        <taxon>Delftia</taxon>
    </lineage>
</organism>